<gene>
    <name evidence="8" type="ORF">NQ318_022666</name>
</gene>
<evidence type="ECO:0000256" key="1">
    <source>
        <dbReference type="ARBA" id="ARBA00009865"/>
    </source>
</evidence>
<dbReference type="InterPro" id="IPR023296">
    <property type="entry name" value="Glyco_hydro_beta-prop_sf"/>
</dbReference>
<evidence type="ECO:0000256" key="2">
    <source>
        <dbReference type="ARBA" id="ARBA00022729"/>
    </source>
</evidence>
<dbReference type="PANTHER" id="PTHR43817">
    <property type="entry name" value="GLYCOSYL HYDROLASE"/>
    <property type="match status" value="1"/>
</dbReference>
<feature type="site" description="Important for catalytic activity, responsible for pKa modulation of the active site Glu and correct orientation of both the proton donor and substrate" evidence="5">
    <location>
        <position position="140"/>
    </location>
</feature>
<evidence type="ECO:0000313" key="8">
    <source>
        <dbReference type="EMBL" id="KAJ8952216.1"/>
    </source>
</evidence>
<dbReference type="GO" id="GO:0005975">
    <property type="term" value="P:carbohydrate metabolic process"/>
    <property type="evidence" value="ECO:0007669"/>
    <property type="project" value="InterPro"/>
</dbReference>
<dbReference type="AlphaFoldDB" id="A0AAV8YNZ2"/>
<proteinExistence type="inferred from homology"/>
<dbReference type="GO" id="GO:0004553">
    <property type="term" value="F:hydrolase activity, hydrolyzing O-glycosyl compounds"/>
    <property type="evidence" value="ECO:0007669"/>
    <property type="project" value="InterPro"/>
</dbReference>
<dbReference type="CDD" id="cd18820">
    <property type="entry name" value="GH43_LbAraf43-like"/>
    <property type="match status" value="1"/>
</dbReference>
<reference evidence="8" key="1">
    <citation type="journal article" date="2023" name="Insect Mol. Biol.">
        <title>Genome sequencing provides insights into the evolution of gene families encoding plant cell wall-degrading enzymes in longhorned beetles.</title>
        <authorList>
            <person name="Shin N.R."/>
            <person name="Okamura Y."/>
            <person name="Kirsch R."/>
            <person name="Pauchet Y."/>
        </authorList>
    </citation>
    <scope>NUCLEOTIDE SEQUENCE</scope>
    <source>
        <strain evidence="8">AMC_N1</strain>
    </source>
</reference>
<evidence type="ECO:0000256" key="7">
    <source>
        <dbReference type="SAM" id="SignalP"/>
    </source>
</evidence>
<keyword evidence="4 6" id="KW-0326">Glycosidase</keyword>
<dbReference type="EMBL" id="JAPWTK010000072">
    <property type="protein sequence ID" value="KAJ8952216.1"/>
    <property type="molecule type" value="Genomic_DNA"/>
</dbReference>
<evidence type="ECO:0000313" key="9">
    <source>
        <dbReference type="Proteomes" id="UP001162162"/>
    </source>
</evidence>
<keyword evidence="2 7" id="KW-0732">Signal</keyword>
<dbReference type="Proteomes" id="UP001162162">
    <property type="component" value="Unassembled WGS sequence"/>
</dbReference>
<organism evidence="8 9">
    <name type="scientific">Aromia moschata</name>
    <dbReference type="NCBI Taxonomy" id="1265417"/>
    <lineage>
        <taxon>Eukaryota</taxon>
        <taxon>Metazoa</taxon>
        <taxon>Ecdysozoa</taxon>
        <taxon>Arthropoda</taxon>
        <taxon>Hexapoda</taxon>
        <taxon>Insecta</taxon>
        <taxon>Pterygota</taxon>
        <taxon>Neoptera</taxon>
        <taxon>Endopterygota</taxon>
        <taxon>Coleoptera</taxon>
        <taxon>Polyphaga</taxon>
        <taxon>Cucujiformia</taxon>
        <taxon>Chrysomeloidea</taxon>
        <taxon>Cerambycidae</taxon>
        <taxon>Cerambycinae</taxon>
        <taxon>Callichromatini</taxon>
        <taxon>Aromia</taxon>
    </lineage>
</organism>
<name>A0AAV8YNZ2_9CUCU</name>
<dbReference type="InterPro" id="IPR006710">
    <property type="entry name" value="Glyco_hydro_43"/>
</dbReference>
<evidence type="ECO:0000256" key="3">
    <source>
        <dbReference type="ARBA" id="ARBA00022801"/>
    </source>
</evidence>
<dbReference type="SUPFAM" id="SSF75005">
    <property type="entry name" value="Arabinanase/levansucrase/invertase"/>
    <property type="match status" value="1"/>
</dbReference>
<keyword evidence="3 6" id="KW-0378">Hydrolase</keyword>
<comment type="similarity">
    <text evidence="1 6">Belongs to the glycosyl hydrolase 43 family.</text>
</comment>
<sequence>MFKPLICFFLFWIGSNAEQYTNPIAYNAPDPWLQYYKGYYYLVATTWTNQVGIRKASKLNQLVNAENTIVYTFDGHTLWAPEIHIIDGRWYLFYSACAPNTEDVACHRNHVAQSASDDPMGPYTFMADLDDPNDQNFELDPSYIFINGNQYLLGSYIPDVQNLYIRPMANPYTPTGAKRFWQVRPTTGKNRERTSTKVRNPYGRDGKIFVVYSASYCNTADYKLGILEFTGTDPLDSTHWYKHPDPIFQRSDANKVYGPGHNGFFRSPDDNEDWIVYHANSDESTGCTMERSSRAQKYTWDSNGLPIFGEPEALGVTYDGPAGE</sequence>
<feature type="chain" id="PRO_5043787697" evidence="7">
    <location>
        <begin position="18"/>
        <end position="324"/>
    </location>
</feature>
<keyword evidence="9" id="KW-1185">Reference proteome</keyword>
<evidence type="ECO:0000256" key="4">
    <source>
        <dbReference type="ARBA" id="ARBA00023295"/>
    </source>
</evidence>
<evidence type="ECO:0000256" key="5">
    <source>
        <dbReference type="PIRSR" id="PIRSR606710-2"/>
    </source>
</evidence>
<dbReference type="Pfam" id="PF04616">
    <property type="entry name" value="Glyco_hydro_43"/>
    <property type="match status" value="1"/>
</dbReference>
<evidence type="ECO:0000256" key="6">
    <source>
        <dbReference type="RuleBase" id="RU361187"/>
    </source>
</evidence>
<protein>
    <submittedName>
        <fullName evidence="8">Uncharacterized protein</fullName>
    </submittedName>
</protein>
<comment type="caution">
    <text evidence="8">The sequence shown here is derived from an EMBL/GenBank/DDBJ whole genome shotgun (WGS) entry which is preliminary data.</text>
</comment>
<dbReference type="PANTHER" id="PTHR43817:SF1">
    <property type="entry name" value="HYDROLASE, FAMILY 43, PUTATIVE (AFU_ORTHOLOGUE AFUA_3G01660)-RELATED"/>
    <property type="match status" value="1"/>
</dbReference>
<accession>A0AAV8YNZ2</accession>
<dbReference type="Gene3D" id="2.115.10.20">
    <property type="entry name" value="Glycosyl hydrolase domain, family 43"/>
    <property type="match status" value="1"/>
</dbReference>
<feature type="signal peptide" evidence="7">
    <location>
        <begin position="1"/>
        <end position="17"/>
    </location>
</feature>